<dbReference type="PANTHER" id="PTHR33121:SF70">
    <property type="entry name" value="SIGNALING PROTEIN YKOW"/>
    <property type="match status" value="1"/>
</dbReference>
<dbReference type="SUPFAM" id="SSF55073">
    <property type="entry name" value="Nucleotide cyclase"/>
    <property type="match status" value="1"/>
</dbReference>
<organism evidence="3 4">
    <name type="scientific">Sulfurimonas autotrophica (strain ATCC BAA-671 / DSM 16294 / JCM 11897 / OK10)</name>
    <dbReference type="NCBI Taxonomy" id="563040"/>
    <lineage>
        <taxon>Bacteria</taxon>
        <taxon>Pseudomonadati</taxon>
        <taxon>Campylobacterota</taxon>
        <taxon>Epsilonproteobacteria</taxon>
        <taxon>Campylobacterales</taxon>
        <taxon>Sulfurimonadaceae</taxon>
        <taxon>Sulfurimonas</taxon>
    </lineage>
</organism>
<evidence type="ECO:0000259" key="2">
    <source>
        <dbReference type="PROSITE" id="PS50887"/>
    </source>
</evidence>
<dbReference type="KEGG" id="sua:Saut_0735"/>
<dbReference type="Proteomes" id="UP000007803">
    <property type="component" value="Chromosome"/>
</dbReference>
<dbReference type="Gene3D" id="3.30.70.270">
    <property type="match status" value="1"/>
</dbReference>
<dbReference type="NCBIfam" id="TIGR00254">
    <property type="entry name" value="GGDEF"/>
    <property type="match status" value="1"/>
</dbReference>
<dbReference type="InterPro" id="IPR029787">
    <property type="entry name" value="Nucleotide_cyclase"/>
</dbReference>
<sequence>MQECELYQYYIFLVIALLLVSLFFNLRYKQTIQKRQENENILIKNAYYHPVTSLPNKENIKIVISEQIDRALRHDKSFLIMLVKIKNYHEVKLHAKVLAEEFILEASNRLLQSTRDEDIIGHMSDDTFVVVFNEYLEERNYNIVLKRVEESFAESPELDTKYNIDFKISIGTCKYPEEANDVDSLIEKARNEAIDID</sequence>
<dbReference type="InterPro" id="IPR000160">
    <property type="entry name" value="GGDEF_dom"/>
</dbReference>
<dbReference type="STRING" id="563040.Saut_0735"/>
<dbReference type="GO" id="GO:0071111">
    <property type="term" value="F:cyclic-guanylate-specific phosphodiesterase activity"/>
    <property type="evidence" value="ECO:0007669"/>
    <property type="project" value="InterPro"/>
</dbReference>
<dbReference type="HOGENOM" id="CLU_1401822_0_0_7"/>
<keyword evidence="1" id="KW-0472">Membrane</keyword>
<dbReference type="InterPro" id="IPR043128">
    <property type="entry name" value="Rev_trsase/Diguanyl_cyclase"/>
</dbReference>
<keyword evidence="1" id="KW-0812">Transmembrane</keyword>
<reference evidence="4" key="1">
    <citation type="journal article" date="2010" name="Stand. Genomic Sci.">
        <title>Complete genome sequence of Sulfurimonas autotrophica type strain (OK10).</title>
        <authorList>
            <person name="Sikorski J."/>
            <person name="Munk C."/>
            <person name="Lapidus A."/>
            <person name="Djao O."/>
            <person name="Lucas S."/>
            <person name="Glavina Del Rio T."/>
            <person name="Nolan M."/>
            <person name="Tice H."/>
            <person name="Han C."/>
            <person name="Cheng J."/>
            <person name="Tapia R."/>
            <person name="Goodwin L."/>
            <person name="Pitluck S."/>
            <person name="Liolios K."/>
            <person name="Ivanova N."/>
            <person name="Mavromatis K."/>
            <person name="Mikhailova N."/>
            <person name="Pati A."/>
            <person name="Sims D."/>
            <person name="Meincke L."/>
            <person name="Brettin T."/>
            <person name="Detter J."/>
            <person name="Chen A."/>
            <person name="Palaniappan K."/>
            <person name="Land M."/>
            <person name="Hauser L."/>
            <person name="Chang Y."/>
            <person name="Jeffries C."/>
            <person name="Rohde M."/>
            <person name="Lang E."/>
            <person name="Spring S."/>
            <person name="Goker M."/>
            <person name="Woyke T."/>
            <person name="Bristow J."/>
            <person name="Eisen J."/>
            <person name="Markowitz V."/>
            <person name="Hugenholtz P."/>
            <person name="Kyrpides N."/>
            <person name="Klenk H."/>
        </authorList>
    </citation>
    <scope>NUCLEOTIDE SEQUENCE [LARGE SCALE GENOMIC DNA]</scope>
    <source>
        <strain evidence="4">ATCC BAA-671 / DSM 16294 / JCM 11897 / OK10</strain>
    </source>
</reference>
<dbReference type="EMBL" id="CP002205">
    <property type="protein sequence ID" value="ADN08784.1"/>
    <property type="molecule type" value="Genomic_DNA"/>
</dbReference>
<dbReference type="AlphaFoldDB" id="E0UQI2"/>
<protein>
    <submittedName>
        <fullName evidence="3">Diguanylate cyclase</fullName>
    </submittedName>
</protein>
<dbReference type="PROSITE" id="PS50887">
    <property type="entry name" value="GGDEF"/>
    <property type="match status" value="1"/>
</dbReference>
<proteinExistence type="predicted"/>
<keyword evidence="1" id="KW-1133">Transmembrane helix</keyword>
<dbReference type="SMART" id="SM00267">
    <property type="entry name" value="GGDEF"/>
    <property type="match status" value="1"/>
</dbReference>
<accession>E0UQI2</accession>
<dbReference type="InterPro" id="IPR050706">
    <property type="entry name" value="Cyclic-di-GMP_PDE-like"/>
</dbReference>
<evidence type="ECO:0000313" key="4">
    <source>
        <dbReference type="Proteomes" id="UP000007803"/>
    </source>
</evidence>
<name>E0UQI2_SULAO</name>
<feature type="domain" description="GGDEF" evidence="2">
    <location>
        <begin position="76"/>
        <end position="197"/>
    </location>
</feature>
<evidence type="ECO:0000313" key="3">
    <source>
        <dbReference type="EMBL" id="ADN08784.1"/>
    </source>
</evidence>
<gene>
    <name evidence="3" type="ordered locus">Saut_0735</name>
</gene>
<evidence type="ECO:0000256" key="1">
    <source>
        <dbReference type="SAM" id="Phobius"/>
    </source>
</evidence>
<dbReference type="eggNOG" id="COG2199">
    <property type="taxonomic scope" value="Bacteria"/>
</dbReference>
<dbReference type="Pfam" id="PF00990">
    <property type="entry name" value="GGDEF"/>
    <property type="match status" value="1"/>
</dbReference>
<keyword evidence="4" id="KW-1185">Reference proteome</keyword>
<feature type="transmembrane region" description="Helical" evidence="1">
    <location>
        <begin position="6"/>
        <end position="26"/>
    </location>
</feature>
<dbReference type="RefSeq" id="WP_013326540.1">
    <property type="nucleotide sequence ID" value="NC_014506.1"/>
</dbReference>
<dbReference type="PANTHER" id="PTHR33121">
    <property type="entry name" value="CYCLIC DI-GMP PHOSPHODIESTERASE PDEF"/>
    <property type="match status" value="1"/>
</dbReference>